<dbReference type="InterPro" id="IPR056535">
    <property type="entry name" value="TPR_NUP160_M"/>
</dbReference>
<protein>
    <submittedName>
        <fullName evidence="3">Uncharacterized protein</fullName>
    </submittedName>
</protein>
<dbReference type="Proteomes" id="UP000814243">
    <property type="component" value="Unassembled WGS sequence"/>
</dbReference>
<evidence type="ECO:0000313" key="4">
    <source>
        <dbReference type="Proteomes" id="UP000814243"/>
    </source>
</evidence>
<dbReference type="Pfam" id="PF23347">
    <property type="entry name" value="TPR_Nup160_C"/>
    <property type="match status" value="1"/>
</dbReference>
<proteinExistence type="predicted"/>
<evidence type="ECO:0000313" key="3">
    <source>
        <dbReference type="EMBL" id="KAH9630424.1"/>
    </source>
</evidence>
<evidence type="ECO:0000259" key="1">
    <source>
        <dbReference type="Pfam" id="PF23347"/>
    </source>
</evidence>
<dbReference type="InterPro" id="IPR056536">
    <property type="entry name" value="TPR_NUP160_C"/>
</dbReference>
<dbReference type="EMBL" id="JACEFF010000822">
    <property type="protein sequence ID" value="KAH9630424.1"/>
    <property type="molecule type" value="Genomic_DNA"/>
</dbReference>
<evidence type="ECO:0000259" key="2">
    <source>
        <dbReference type="Pfam" id="PF23354"/>
    </source>
</evidence>
<gene>
    <name evidence="3" type="ORF">HF086_016962</name>
</gene>
<dbReference type="AlphaFoldDB" id="A0A922SAS0"/>
<accession>A0A922SAS0</accession>
<comment type="caution">
    <text evidence="3">The sequence shown here is derived from an EMBL/GenBank/DDBJ whole genome shotgun (WGS) entry which is preliminary data.</text>
</comment>
<name>A0A922SAS0_SPOEX</name>
<feature type="domain" description="NUP160 middle TPR" evidence="2">
    <location>
        <begin position="18"/>
        <end position="77"/>
    </location>
</feature>
<dbReference type="Pfam" id="PF23354">
    <property type="entry name" value="TPR_NUP160_120_M"/>
    <property type="match status" value="1"/>
</dbReference>
<sequence length="222" mass="24670">MFDYPIYGVWYINFVYIIIVTASRRELGALVSCSALAGDAERAAAARAKLHDAHAHNPYYDFLYALHVSRHHYRKGGDNIDFDMLYPKLKDADPETLLSVLKRAISTGQFLPHWFLQTYLEKDGAGMVRALLGGGRAGEAGAACCAALRRALHVLLPRCPAAPRAAPLALADMLLAELAHHTHDAYIQQVYNELDGLVKEYTKVVIRISDDMKQARLEHAVN</sequence>
<organism evidence="3 4">
    <name type="scientific">Spodoptera exigua</name>
    <name type="common">Beet armyworm</name>
    <name type="synonym">Noctua fulgens</name>
    <dbReference type="NCBI Taxonomy" id="7107"/>
    <lineage>
        <taxon>Eukaryota</taxon>
        <taxon>Metazoa</taxon>
        <taxon>Ecdysozoa</taxon>
        <taxon>Arthropoda</taxon>
        <taxon>Hexapoda</taxon>
        <taxon>Insecta</taxon>
        <taxon>Pterygota</taxon>
        <taxon>Neoptera</taxon>
        <taxon>Endopterygota</taxon>
        <taxon>Lepidoptera</taxon>
        <taxon>Glossata</taxon>
        <taxon>Ditrysia</taxon>
        <taxon>Noctuoidea</taxon>
        <taxon>Noctuidae</taxon>
        <taxon>Amphipyrinae</taxon>
        <taxon>Spodoptera</taxon>
    </lineage>
</organism>
<reference evidence="3" key="1">
    <citation type="journal article" date="2021" name="G3 (Bethesda)">
        <title>Genome and transcriptome analysis of the beet armyworm Spodoptera exigua reveals targets for pest control. .</title>
        <authorList>
            <person name="Simon S."/>
            <person name="Breeschoten T."/>
            <person name="Jansen H.J."/>
            <person name="Dirks R.P."/>
            <person name="Schranz M.E."/>
            <person name="Ros V.I.D."/>
        </authorList>
    </citation>
    <scope>NUCLEOTIDE SEQUENCE</scope>
    <source>
        <strain evidence="3">TB_SE_WUR_2020</strain>
    </source>
</reference>
<feature type="domain" description="NUP160 C-terminal TPR" evidence="1">
    <location>
        <begin position="93"/>
        <end position="216"/>
    </location>
</feature>